<accession>A0A3P7JGD3</accession>
<dbReference type="OrthoDB" id="5835829at2759"/>
<evidence type="ECO:0000256" key="2">
    <source>
        <dbReference type="ARBA" id="ARBA00012544"/>
    </source>
</evidence>
<keyword evidence="7" id="KW-1133">Transmembrane helix</keyword>
<dbReference type="SUPFAM" id="SSF53756">
    <property type="entry name" value="UDP-Glycosyltransferase/glycogen phosphorylase"/>
    <property type="match status" value="1"/>
</dbReference>
<dbReference type="InterPro" id="IPR002213">
    <property type="entry name" value="UDP_glucos_trans"/>
</dbReference>
<dbReference type="EMBL" id="UYYB01117860">
    <property type="protein sequence ID" value="VDM82476.1"/>
    <property type="molecule type" value="Genomic_DNA"/>
</dbReference>
<feature type="transmembrane region" description="Helical" evidence="7">
    <location>
        <begin position="135"/>
        <end position="154"/>
    </location>
</feature>
<dbReference type="PANTHER" id="PTHR48043:SF150">
    <property type="entry name" value="GLUCURONOSYLTRANSFERASE"/>
    <property type="match status" value="1"/>
</dbReference>
<dbReference type="PANTHER" id="PTHR48043">
    <property type="entry name" value="EG:EG0003.4 PROTEIN-RELATED"/>
    <property type="match status" value="1"/>
</dbReference>
<keyword evidence="9" id="KW-1185">Reference proteome</keyword>
<proteinExistence type="inferred from homology"/>
<keyword evidence="7" id="KW-0472">Membrane</keyword>
<comment type="catalytic activity">
    <reaction evidence="6">
        <text>glucuronate acceptor + UDP-alpha-D-glucuronate = acceptor beta-D-glucuronoside + UDP + H(+)</text>
        <dbReference type="Rhea" id="RHEA:21032"/>
        <dbReference type="ChEBI" id="CHEBI:15378"/>
        <dbReference type="ChEBI" id="CHEBI:58052"/>
        <dbReference type="ChEBI" id="CHEBI:58223"/>
        <dbReference type="ChEBI" id="CHEBI:132367"/>
        <dbReference type="ChEBI" id="CHEBI:132368"/>
        <dbReference type="EC" id="2.4.1.17"/>
    </reaction>
</comment>
<dbReference type="Proteomes" id="UP000270094">
    <property type="component" value="Unassembled WGS sequence"/>
</dbReference>
<keyword evidence="3" id="KW-0328">Glycosyltransferase</keyword>
<sequence length="173" mass="19436">MDFLADDRLTLFITHGGAGSLLESATSGKPLIVVPLFGDQMRNAKLVEKFGFGITLSKESLANTVLMRDAIQKIFEDKKYTKAAQRIRDLLAKRPFTPEEKLVKTVELAAEFGHIPESYVAGRNLNVIVYYNLDIYFLFIVVCLLVVFALLCGLRKLLKLLTVKPNSEKIKDQ</sequence>
<evidence type="ECO:0000256" key="4">
    <source>
        <dbReference type="ARBA" id="ARBA00022679"/>
    </source>
</evidence>
<comment type="similarity">
    <text evidence="1">Belongs to the UDP-glycosyltransferase family.</text>
</comment>
<dbReference type="Pfam" id="PF00201">
    <property type="entry name" value="UDPGT"/>
    <property type="match status" value="1"/>
</dbReference>
<evidence type="ECO:0000313" key="9">
    <source>
        <dbReference type="Proteomes" id="UP000270094"/>
    </source>
</evidence>
<dbReference type="AlphaFoldDB" id="A0A3P7JGD3"/>
<protein>
    <recommendedName>
        <fullName evidence="2">glucuronosyltransferase</fullName>
        <ecNumber evidence="2">2.4.1.17</ecNumber>
    </recommendedName>
</protein>
<gene>
    <name evidence="8" type="ORF">SVUK_LOCUS17474</name>
</gene>
<organism evidence="8 9">
    <name type="scientific">Strongylus vulgaris</name>
    <name type="common">Blood worm</name>
    <dbReference type="NCBI Taxonomy" id="40348"/>
    <lineage>
        <taxon>Eukaryota</taxon>
        <taxon>Metazoa</taxon>
        <taxon>Ecdysozoa</taxon>
        <taxon>Nematoda</taxon>
        <taxon>Chromadorea</taxon>
        <taxon>Rhabditida</taxon>
        <taxon>Rhabditina</taxon>
        <taxon>Rhabditomorpha</taxon>
        <taxon>Strongyloidea</taxon>
        <taxon>Strongylidae</taxon>
        <taxon>Strongylus</taxon>
    </lineage>
</organism>
<name>A0A3P7JGD3_STRVU</name>
<reference evidence="8 9" key="1">
    <citation type="submission" date="2018-11" db="EMBL/GenBank/DDBJ databases">
        <authorList>
            <consortium name="Pathogen Informatics"/>
        </authorList>
    </citation>
    <scope>NUCLEOTIDE SEQUENCE [LARGE SCALE GENOMIC DNA]</scope>
</reference>
<keyword evidence="4" id="KW-0808">Transferase</keyword>
<evidence type="ECO:0000313" key="8">
    <source>
        <dbReference type="EMBL" id="VDM82476.1"/>
    </source>
</evidence>
<dbReference type="InterPro" id="IPR050271">
    <property type="entry name" value="UDP-glycosyltransferase"/>
</dbReference>
<dbReference type="GO" id="GO:0015020">
    <property type="term" value="F:glucuronosyltransferase activity"/>
    <property type="evidence" value="ECO:0007669"/>
    <property type="project" value="UniProtKB-EC"/>
</dbReference>
<evidence type="ECO:0000256" key="3">
    <source>
        <dbReference type="ARBA" id="ARBA00022676"/>
    </source>
</evidence>
<dbReference type="Gene3D" id="3.40.50.2000">
    <property type="entry name" value="Glycogen Phosphorylase B"/>
    <property type="match status" value="1"/>
</dbReference>
<evidence type="ECO:0000256" key="6">
    <source>
        <dbReference type="ARBA" id="ARBA00047475"/>
    </source>
</evidence>
<evidence type="ECO:0000256" key="1">
    <source>
        <dbReference type="ARBA" id="ARBA00009995"/>
    </source>
</evidence>
<dbReference type="EC" id="2.4.1.17" evidence="2"/>
<evidence type="ECO:0000256" key="7">
    <source>
        <dbReference type="SAM" id="Phobius"/>
    </source>
</evidence>
<keyword evidence="7" id="KW-0812">Transmembrane</keyword>
<evidence type="ECO:0000256" key="5">
    <source>
        <dbReference type="ARBA" id="ARBA00022729"/>
    </source>
</evidence>
<keyword evidence="5" id="KW-0732">Signal</keyword>